<keyword evidence="2" id="KW-0121">Carboxypeptidase</keyword>
<dbReference type="GO" id="GO:0005886">
    <property type="term" value="C:plasma membrane"/>
    <property type="evidence" value="ECO:0007669"/>
    <property type="project" value="TreeGrafter"/>
</dbReference>
<dbReference type="InterPro" id="IPR001460">
    <property type="entry name" value="PCN-bd_Tpept"/>
</dbReference>
<feature type="domain" description="Penicillin-binding protein dimerisation" evidence="5">
    <location>
        <begin position="41"/>
        <end position="225"/>
    </location>
</feature>
<evidence type="ECO:0000259" key="4">
    <source>
        <dbReference type="Pfam" id="PF00905"/>
    </source>
</evidence>
<dbReference type="GO" id="GO:0071555">
    <property type="term" value="P:cell wall organization"/>
    <property type="evidence" value="ECO:0007669"/>
    <property type="project" value="TreeGrafter"/>
</dbReference>
<dbReference type="SUPFAM" id="SSF56519">
    <property type="entry name" value="Penicillin binding protein dimerisation domain"/>
    <property type="match status" value="1"/>
</dbReference>
<keyword evidence="6" id="KW-0131">Cell cycle</keyword>
<dbReference type="SUPFAM" id="SSF56601">
    <property type="entry name" value="beta-lactamase/transpeptidase-like"/>
    <property type="match status" value="1"/>
</dbReference>
<keyword evidence="6" id="KW-0328">Glycosyltransferase</keyword>
<proteinExistence type="predicted"/>
<keyword evidence="2" id="KW-0378">Hydrolase</keyword>
<keyword evidence="6" id="KW-0808">Transferase</keyword>
<keyword evidence="2" id="KW-0645">Protease</keyword>
<evidence type="ECO:0000313" key="7">
    <source>
        <dbReference type="Proteomes" id="UP000190837"/>
    </source>
</evidence>
<dbReference type="Gene3D" id="3.30.450.330">
    <property type="match status" value="1"/>
</dbReference>
<reference evidence="7" key="1">
    <citation type="submission" date="2016-04" db="EMBL/GenBank/DDBJ databases">
        <authorList>
            <person name="Tagini F."/>
        </authorList>
    </citation>
    <scope>NUCLEOTIDE SEQUENCE [LARGE SCALE GENOMIC DNA]</scope>
    <source>
        <strain evidence="7">CHUV0807</strain>
    </source>
</reference>
<accession>A0A1C3H4S5</accession>
<keyword evidence="6" id="KW-0132">Cell division</keyword>
<dbReference type="PANTHER" id="PTHR30627:SF1">
    <property type="entry name" value="PEPTIDOGLYCAN D,D-TRANSPEPTIDASE FTSI"/>
    <property type="match status" value="1"/>
</dbReference>
<keyword evidence="3" id="KW-0472">Membrane</keyword>
<comment type="subcellular location">
    <subcellularLocation>
        <location evidence="1">Membrane</location>
    </subcellularLocation>
</comment>
<dbReference type="Pfam" id="PF00905">
    <property type="entry name" value="Transpeptidase"/>
    <property type="match status" value="1"/>
</dbReference>
<dbReference type="EMBL" id="FKLO01000049">
    <property type="protein sequence ID" value="SAM65800.1"/>
    <property type="molecule type" value="Genomic_DNA"/>
</dbReference>
<dbReference type="Gene3D" id="3.90.1310.10">
    <property type="entry name" value="Penicillin-binding protein 2a (Domain 2)"/>
    <property type="match status" value="1"/>
</dbReference>
<evidence type="ECO:0000259" key="5">
    <source>
        <dbReference type="Pfam" id="PF03717"/>
    </source>
</evidence>
<dbReference type="GO" id="GO:0008658">
    <property type="term" value="F:penicillin binding"/>
    <property type="evidence" value="ECO:0007669"/>
    <property type="project" value="InterPro"/>
</dbReference>
<dbReference type="EC" id="2.4.1.129" evidence="6"/>
<evidence type="ECO:0000256" key="3">
    <source>
        <dbReference type="ARBA" id="ARBA00023136"/>
    </source>
</evidence>
<dbReference type="GO" id="GO:0004180">
    <property type="term" value="F:carboxypeptidase activity"/>
    <property type="evidence" value="ECO:0007669"/>
    <property type="project" value="UniProtKB-KW"/>
</dbReference>
<name>A0A1C3H4S5_9GAMM</name>
<dbReference type="GO" id="GO:0016757">
    <property type="term" value="F:glycosyltransferase activity"/>
    <property type="evidence" value="ECO:0007669"/>
    <property type="project" value="UniProtKB-KW"/>
</dbReference>
<sequence>MGFLALMTLGLVAQLIRLQVTTADSLTKRGYDRSLRIQTEDALRGMILDREGEPLAISTPVSTLIIDPLRMWATLNGDFDRLREACQTDKAYSVDCAWANSGNEEEARLRYQYETLRPLATLLDEDLAKFYDELAARADQQFMYLRRQIPPSIANEALDLKIPGLRRENGYKRFYPSGEIMGQIIGYTDVEDKGQEGLEKLYENWLAGQAGKVKVLQDRAGRALRIVEEIRPAAAGAQLQLSIDKRIQYITHQVLQDTMNETRAEAVTAVMVDVKTGEILAMVSLPAGNPNVSAERRAELLKNRAVTDTFEPGSTMKPLAVAAALEAGVITPKTSFRTNGTYKMGRYTVRDVHNYGTQDTIGIIRKSSNIGMAMISERMPRKKYREFMTNLGFGQPTGISFPAEQRGHLPHTEKISAFDYATTFFGYGVSSSALQLAHAYATVTNNGVAMPLSLLKVEEPPQGTRVMSEKTAKAVQKMLEAVVSDGGTGRRANTESYTVAGKTGTSHKVRKGGGYAEKNYRAIFAGYAPAHEPRIAMVVVVDDPKGSDYYGGLVAAPPFAKIADWSLKMLGVLPDKIAKSGEIGLVADAALFEDNDSAGAPPHEPPEETE</sequence>
<protein>
    <submittedName>
        <fullName evidence="6">Cell division protein FtsI [Peptidoglycan synthetase]</fullName>
        <ecNumber evidence="6">2.4.1.129</ecNumber>
    </submittedName>
</protein>
<gene>
    <name evidence="6" type="ORF">CHUV0807_1408</name>
</gene>
<evidence type="ECO:0000256" key="2">
    <source>
        <dbReference type="ARBA" id="ARBA00022645"/>
    </source>
</evidence>
<organism evidence="6 7">
    <name type="scientific">Cardiobacterium hominis</name>
    <dbReference type="NCBI Taxonomy" id="2718"/>
    <lineage>
        <taxon>Bacteria</taxon>
        <taxon>Pseudomonadati</taxon>
        <taxon>Pseudomonadota</taxon>
        <taxon>Gammaproteobacteria</taxon>
        <taxon>Cardiobacteriales</taxon>
        <taxon>Cardiobacteriaceae</taxon>
        <taxon>Cardiobacterium</taxon>
    </lineage>
</organism>
<dbReference type="Proteomes" id="UP000190837">
    <property type="component" value="Unassembled WGS sequence"/>
</dbReference>
<dbReference type="InterPro" id="IPR036138">
    <property type="entry name" value="PBP_dimer_sf"/>
</dbReference>
<dbReference type="Pfam" id="PF03717">
    <property type="entry name" value="PBP_dimer"/>
    <property type="match status" value="1"/>
</dbReference>
<dbReference type="GO" id="GO:0051301">
    <property type="term" value="P:cell division"/>
    <property type="evidence" value="ECO:0007669"/>
    <property type="project" value="UniProtKB-KW"/>
</dbReference>
<dbReference type="InterPro" id="IPR050515">
    <property type="entry name" value="Beta-lactam/transpept"/>
</dbReference>
<dbReference type="AlphaFoldDB" id="A0A1C3H4S5"/>
<evidence type="ECO:0000256" key="1">
    <source>
        <dbReference type="ARBA" id="ARBA00004370"/>
    </source>
</evidence>
<dbReference type="Gene3D" id="3.40.710.10">
    <property type="entry name" value="DD-peptidase/beta-lactamase superfamily"/>
    <property type="match status" value="1"/>
</dbReference>
<feature type="domain" description="Penicillin-binding protein transpeptidase" evidence="4">
    <location>
        <begin position="268"/>
        <end position="563"/>
    </location>
</feature>
<dbReference type="InterPro" id="IPR012338">
    <property type="entry name" value="Beta-lactam/transpept-like"/>
</dbReference>
<dbReference type="InterPro" id="IPR005311">
    <property type="entry name" value="PBP_dimer"/>
</dbReference>
<evidence type="ECO:0000313" key="6">
    <source>
        <dbReference type="EMBL" id="SAM65800.1"/>
    </source>
</evidence>
<dbReference type="PANTHER" id="PTHR30627">
    <property type="entry name" value="PEPTIDOGLYCAN D,D-TRANSPEPTIDASE"/>
    <property type="match status" value="1"/>
</dbReference>